<organism evidence="1 2">
    <name type="scientific">Castor canadensis</name>
    <name type="common">American beaver</name>
    <dbReference type="NCBI Taxonomy" id="51338"/>
    <lineage>
        <taxon>Eukaryota</taxon>
        <taxon>Metazoa</taxon>
        <taxon>Chordata</taxon>
        <taxon>Craniata</taxon>
        <taxon>Vertebrata</taxon>
        <taxon>Euteleostomi</taxon>
        <taxon>Mammalia</taxon>
        <taxon>Eutheria</taxon>
        <taxon>Euarchontoglires</taxon>
        <taxon>Glires</taxon>
        <taxon>Rodentia</taxon>
        <taxon>Castorimorpha</taxon>
        <taxon>Castoridae</taxon>
        <taxon>Castor</taxon>
    </lineage>
</organism>
<dbReference type="RefSeq" id="XP_073913452.1">
    <property type="nucleotide sequence ID" value="XM_074057351.1"/>
</dbReference>
<evidence type="ECO:0000313" key="2">
    <source>
        <dbReference type="RefSeq" id="XP_073913452.1"/>
    </source>
</evidence>
<sequence length="201" mass="21326">MAAAQLRPGPPPLRAGPRAPARARSGERPSGPRPVLLNHPWFAVRLHRLACSLLPAESRALGGGREGQGFRAPRTLARLAWGGDAVRSECALGDGGPAGGRAQSECRRFKESGDKDGGGGFLGGGAAEESGRVRIGWKAMGTWGRQAGTLDTHSPESVFTGAAPIDSRRLRWCRGSFRHQQAGTPRRRDARTPAFAHESPL</sequence>
<proteinExistence type="predicted"/>
<gene>
    <name evidence="2" type="primary">LOC141417887</name>
</gene>
<accession>A0AC58L8G8</accession>
<evidence type="ECO:0000313" key="1">
    <source>
        <dbReference type="Proteomes" id="UP001732720"/>
    </source>
</evidence>
<reference evidence="2" key="1">
    <citation type="submission" date="2025-08" db="UniProtKB">
        <authorList>
            <consortium name="RefSeq"/>
        </authorList>
    </citation>
    <scope>IDENTIFICATION</scope>
</reference>
<name>A0AC58L8G8_CASCN</name>
<protein>
    <submittedName>
        <fullName evidence="2">Uncharacterized protein</fullName>
    </submittedName>
</protein>
<keyword evidence="1" id="KW-1185">Reference proteome</keyword>
<dbReference type="Proteomes" id="UP001732720">
    <property type="component" value="Chromosome 16"/>
</dbReference>